<dbReference type="Pfam" id="PF22461">
    <property type="entry name" value="SLBB_2"/>
    <property type="match status" value="2"/>
</dbReference>
<organism evidence="18 19">
    <name type="scientific">Shimia gijangensis</name>
    <dbReference type="NCBI Taxonomy" id="1470563"/>
    <lineage>
        <taxon>Bacteria</taxon>
        <taxon>Pseudomonadati</taxon>
        <taxon>Pseudomonadota</taxon>
        <taxon>Alphaproteobacteria</taxon>
        <taxon>Rhodobacterales</taxon>
        <taxon>Roseobacteraceae</taxon>
    </lineage>
</organism>
<dbReference type="GO" id="GO:0015159">
    <property type="term" value="F:polysaccharide transmembrane transporter activity"/>
    <property type="evidence" value="ECO:0007669"/>
    <property type="project" value="InterPro"/>
</dbReference>
<keyword evidence="8" id="KW-0625">Polysaccharide transport</keyword>
<dbReference type="PANTHER" id="PTHR33619">
    <property type="entry name" value="POLYSACCHARIDE EXPORT PROTEIN GFCE-RELATED"/>
    <property type="match status" value="1"/>
</dbReference>
<evidence type="ECO:0000256" key="12">
    <source>
        <dbReference type="ARBA" id="ARBA00023139"/>
    </source>
</evidence>
<dbReference type="RefSeq" id="WP_073257115.1">
    <property type="nucleotide sequence ID" value="NZ_FQZQ01000042.1"/>
</dbReference>
<dbReference type="GO" id="GO:0046930">
    <property type="term" value="C:pore complex"/>
    <property type="evidence" value="ECO:0007669"/>
    <property type="project" value="UniProtKB-KW"/>
</dbReference>
<dbReference type="PROSITE" id="PS51257">
    <property type="entry name" value="PROKAR_LIPOPROTEIN"/>
    <property type="match status" value="1"/>
</dbReference>
<evidence type="ECO:0000256" key="9">
    <source>
        <dbReference type="ARBA" id="ARBA00023065"/>
    </source>
</evidence>
<keyword evidence="12" id="KW-0564">Palmitate</keyword>
<keyword evidence="7 15" id="KW-0732">Signal</keyword>
<keyword evidence="5" id="KW-0762">Sugar transport</keyword>
<gene>
    <name evidence="18" type="ORF">SAMN05444000_1424</name>
</gene>
<keyword evidence="10" id="KW-0626">Porin</keyword>
<feature type="signal peptide" evidence="15">
    <location>
        <begin position="1"/>
        <end position="18"/>
    </location>
</feature>
<evidence type="ECO:0000256" key="1">
    <source>
        <dbReference type="ARBA" id="ARBA00004571"/>
    </source>
</evidence>
<dbReference type="Gene3D" id="3.10.560.10">
    <property type="entry name" value="Outer membrane lipoprotein wza domain like"/>
    <property type="match status" value="2"/>
</dbReference>
<feature type="domain" description="Polysaccharide export protein N-terminal" evidence="16">
    <location>
        <begin position="66"/>
        <end position="149"/>
    </location>
</feature>
<dbReference type="Pfam" id="PF02563">
    <property type="entry name" value="Poly_export"/>
    <property type="match status" value="1"/>
</dbReference>
<evidence type="ECO:0000313" key="18">
    <source>
        <dbReference type="EMBL" id="SHK58223.1"/>
    </source>
</evidence>
<keyword evidence="14" id="KW-0449">Lipoprotein</keyword>
<dbReference type="InterPro" id="IPR003715">
    <property type="entry name" value="Poly_export_N"/>
</dbReference>
<evidence type="ECO:0000256" key="2">
    <source>
        <dbReference type="ARBA" id="ARBA00009450"/>
    </source>
</evidence>
<feature type="chain" id="PRO_5012002795" evidence="15">
    <location>
        <begin position="19"/>
        <end position="353"/>
    </location>
</feature>
<keyword evidence="19" id="KW-1185">Reference proteome</keyword>
<keyword evidence="6" id="KW-0812">Transmembrane</keyword>
<evidence type="ECO:0000256" key="5">
    <source>
        <dbReference type="ARBA" id="ARBA00022597"/>
    </source>
</evidence>
<dbReference type="InterPro" id="IPR054765">
    <property type="entry name" value="SLBB_dom"/>
</dbReference>
<dbReference type="GO" id="GO:0009279">
    <property type="term" value="C:cell outer membrane"/>
    <property type="evidence" value="ECO:0007669"/>
    <property type="project" value="UniProtKB-SubCell"/>
</dbReference>
<evidence type="ECO:0000256" key="15">
    <source>
        <dbReference type="SAM" id="SignalP"/>
    </source>
</evidence>
<comment type="similarity">
    <text evidence="2">Belongs to the BexD/CtrA/VexA family.</text>
</comment>
<keyword evidence="11" id="KW-0472">Membrane</keyword>
<feature type="domain" description="SLBB" evidence="17">
    <location>
        <begin position="239"/>
        <end position="320"/>
    </location>
</feature>
<evidence type="ECO:0000256" key="13">
    <source>
        <dbReference type="ARBA" id="ARBA00023237"/>
    </source>
</evidence>
<sequence length="353" mass="39198">MIRWILMCAVLLTGCSEAMTMFPTEPEEQADLPENVNIVRVSSKNISNYNKSFRSYRRASLMAGKEWSYKIGVGDIISVTVFEHPELSLNQGNSDNDKLNGFEVQADGTFFFPFIGEISAAEKSVKSVRLEISQKLRTYINDPQVDVRLIAFNSQNVVVSGEVETPNRQSLTTVPLTLLQAVNAAGGWTEKADIGYITLRRNGRVYPVDLRGFLEANMAENNPVLLSGDVVHVPERENQEAFVMGEALRNEAIDVTSELVSLTEAVNEAGGPSKVRSDARGIFVFRHSSGKMNVYQFDTTTPEGWLLGTKFTLAPQDVVFLTRSPLQHWNDTITQLLPTVSAISTLEGLQRNF</sequence>
<protein>
    <submittedName>
        <fullName evidence="18">Polysaccharide export outer membrane protein</fullName>
    </submittedName>
</protein>
<name>A0A1M6TMU2_9RHOB</name>
<evidence type="ECO:0000256" key="7">
    <source>
        <dbReference type="ARBA" id="ARBA00022729"/>
    </source>
</evidence>
<proteinExistence type="inferred from homology"/>
<comment type="subcellular location">
    <subcellularLocation>
        <location evidence="1">Cell outer membrane</location>
        <topology evidence="1">Multi-pass membrane protein</topology>
    </subcellularLocation>
</comment>
<evidence type="ECO:0000256" key="6">
    <source>
        <dbReference type="ARBA" id="ARBA00022692"/>
    </source>
</evidence>
<evidence type="ECO:0000313" key="19">
    <source>
        <dbReference type="Proteomes" id="UP000183982"/>
    </source>
</evidence>
<evidence type="ECO:0000259" key="17">
    <source>
        <dbReference type="Pfam" id="PF22461"/>
    </source>
</evidence>
<dbReference type="GO" id="GO:0015288">
    <property type="term" value="F:porin activity"/>
    <property type="evidence" value="ECO:0007669"/>
    <property type="project" value="UniProtKB-KW"/>
</dbReference>
<evidence type="ECO:0000256" key="14">
    <source>
        <dbReference type="ARBA" id="ARBA00023288"/>
    </source>
</evidence>
<accession>A0A1M6TMU2</accession>
<feature type="domain" description="SLBB" evidence="17">
    <location>
        <begin position="155"/>
        <end position="233"/>
    </location>
</feature>
<dbReference type="Gene3D" id="3.30.1950.10">
    <property type="entry name" value="wza like domain"/>
    <property type="match status" value="1"/>
</dbReference>
<dbReference type="STRING" id="1470563.SAMN05444000_1424"/>
<dbReference type="OrthoDB" id="9808421at2"/>
<evidence type="ECO:0000256" key="11">
    <source>
        <dbReference type="ARBA" id="ARBA00023136"/>
    </source>
</evidence>
<evidence type="ECO:0000256" key="10">
    <source>
        <dbReference type="ARBA" id="ARBA00023114"/>
    </source>
</evidence>
<dbReference type="GO" id="GO:0006811">
    <property type="term" value="P:monoatomic ion transport"/>
    <property type="evidence" value="ECO:0007669"/>
    <property type="project" value="UniProtKB-KW"/>
</dbReference>
<evidence type="ECO:0000256" key="3">
    <source>
        <dbReference type="ARBA" id="ARBA00022448"/>
    </source>
</evidence>
<evidence type="ECO:0000256" key="4">
    <source>
        <dbReference type="ARBA" id="ARBA00022452"/>
    </source>
</evidence>
<evidence type="ECO:0000256" key="8">
    <source>
        <dbReference type="ARBA" id="ARBA00023047"/>
    </source>
</evidence>
<dbReference type="AlphaFoldDB" id="A0A1M6TMU2"/>
<keyword evidence="9" id="KW-0406">Ion transport</keyword>
<keyword evidence="3" id="KW-0813">Transport</keyword>
<keyword evidence="13" id="KW-0998">Cell outer membrane</keyword>
<dbReference type="Proteomes" id="UP000183982">
    <property type="component" value="Unassembled WGS sequence"/>
</dbReference>
<dbReference type="InterPro" id="IPR049712">
    <property type="entry name" value="Poly_export"/>
</dbReference>
<keyword evidence="4" id="KW-1134">Transmembrane beta strand</keyword>
<evidence type="ECO:0000259" key="16">
    <source>
        <dbReference type="Pfam" id="PF02563"/>
    </source>
</evidence>
<reference evidence="19" key="1">
    <citation type="submission" date="2016-11" db="EMBL/GenBank/DDBJ databases">
        <authorList>
            <person name="Varghese N."/>
            <person name="Submissions S."/>
        </authorList>
    </citation>
    <scope>NUCLEOTIDE SEQUENCE [LARGE SCALE GENOMIC DNA]</scope>
    <source>
        <strain evidence="19">DSM 100564</strain>
    </source>
</reference>
<dbReference type="PANTHER" id="PTHR33619:SF3">
    <property type="entry name" value="POLYSACCHARIDE EXPORT PROTEIN GFCE-RELATED"/>
    <property type="match status" value="1"/>
</dbReference>
<dbReference type="EMBL" id="FQZQ01000042">
    <property type="protein sequence ID" value="SHK58223.1"/>
    <property type="molecule type" value="Genomic_DNA"/>
</dbReference>